<dbReference type="RefSeq" id="WP_202381297.1">
    <property type="nucleotide sequence ID" value="NZ_BAAAMA010000004.1"/>
</dbReference>
<dbReference type="Gene3D" id="3.60.110.10">
    <property type="entry name" value="Carbon-nitrogen hydrolase"/>
    <property type="match status" value="1"/>
</dbReference>
<protein>
    <recommendedName>
        <fullName evidence="2">CN hydrolase domain-containing protein</fullName>
    </recommendedName>
</protein>
<dbReference type="Pfam" id="PF00795">
    <property type="entry name" value="CN_hydrolase"/>
    <property type="match status" value="1"/>
</dbReference>
<reference evidence="3 4" key="1">
    <citation type="submission" date="2018-09" db="EMBL/GenBank/DDBJ databases">
        <title>Comparative genomics of Leucobacter spp.</title>
        <authorList>
            <person name="Reis A.C."/>
            <person name="Kolvenbach B.A."/>
            <person name="Corvini P.F.X."/>
            <person name="Nunes O.C."/>
        </authorList>
    </citation>
    <scope>NUCLEOTIDE SEQUENCE [LARGE SCALE GENOMIC DNA]</scope>
    <source>
        <strain evidence="3 4">L-1</strain>
    </source>
</reference>
<organism evidence="3 4">
    <name type="scientific">Leucobacter chromiireducens subsp. chromiireducens</name>
    <dbReference type="NCBI Taxonomy" id="660067"/>
    <lineage>
        <taxon>Bacteria</taxon>
        <taxon>Bacillati</taxon>
        <taxon>Actinomycetota</taxon>
        <taxon>Actinomycetes</taxon>
        <taxon>Micrococcales</taxon>
        <taxon>Microbacteriaceae</taxon>
        <taxon>Leucobacter</taxon>
    </lineage>
</organism>
<accession>A0ABS1SR44</accession>
<gene>
    <name evidence="3" type="ORF">D3226_05215</name>
</gene>
<dbReference type="PROSITE" id="PS50263">
    <property type="entry name" value="CN_HYDROLASE"/>
    <property type="match status" value="1"/>
</dbReference>
<comment type="caution">
    <text evidence="3">The sequence shown here is derived from an EMBL/GenBank/DDBJ whole genome shotgun (WGS) entry which is preliminary data.</text>
</comment>
<name>A0ABS1SR44_9MICO</name>
<dbReference type="PANTHER" id="PTHR43674:SF2">
    <property type="entry name" value="BETA-UREIDOPROPIONASE"/>
    <property type="match status" value="1"/>
</dbReference>
<evidence type="ECO:0000313" key="3">
    <source>
        <dbReference type="EMBL" id="MBL3689361.1"/>
    </source>
</evidence>
<sequence length="257" mass="28022">MSPTQLRVEIRQETPAPRDLATNIEHVRTTIVRSSADLIAFPELYLTGYQTGQLDELAMTEHDARLDPLREACRETQTGLLVGFISPLATGYSDAYLAIDTDGRTLEAIHKTHLFGTERDAFRAGERIDTITLCGTQIGVINCFELEFPEVARTLALHGAELLIAGSANMRPHERDHRIAAQARALENRLPLAYANRVGTESGHSFCGMSCAVSPTGEMLGALDAHTPGSLVVDFTIAAPADAFADMLTQRRPSLYS</sequence>
<dbReference type="EMBL" id="QYAD01000001">
    <property type="protein sequence ID" value="MBL3689361.1"/>
    <property type="molecule type" value="Genomic_DNA"/>
</dbReference>
<dbReference type="PANTHER" id="PTHR43674">
    <property type="entry name" value="NITRILASE C965.09-RELATED"/>
    <property type="match status" value="1"/>
</dbReference>
<proteinExistence type="predicted"/>
<keyword evidence="1" id="KW-0378">Hydrolase</keyword>
<evidence type="ECO:0000313" key="4">
    <source>
        <dbReference type="Proteomes" id="UP001646141"/>
    </source>
</evidence>
<dbReference type="Proteomes" id="UP001646141">
    <property type="component" value="Unassembled WGS sequence"/>
</dbReference>
<dbReference type="SUPFAM" id="SSF56317">
    <property type="entry name" value="Carbon-nitrogen hydrolase"/>
    <property type="match status" value="1"/>
</dbReference>
<dbReference type="InterPro" id="IPR003010">
    <property type="entry name" value="C-N_Hydrolase"/>
</dbReference>
<keyword evidence="4" id="KW-1185">Reference proteome</keyword>
<evidence type="ECO:0000259" key="2">
    <source>
        <dbReference type="PROSITE" id="PS50263"/>
    </source>
</evidence>
<dbReference type="InterPro" id="IPR036526">
    <property type="entry name" value="C-N_Hydrolase_sf"/>
</dbReference>
<feature type="domain" description="CN hydrolase" evidence="2">
    <location>
        <begin position="6"/>
        <end position="237"/>
    </location>
</feature>
<evidence type="ECO:0000256" key="1">
    <source>
        <dbReference type="ARBA" id="ARBA00022801"/>
    </source>
</evidence>
<dbReference type="InterPro" id="IPR050345">
    <property type="entry name" value="Aliph_Amidase/BUP"/>
</dbReference>